<evidence type="ECO:0000313" key="4">
    <source>
        <dbReference type="Proteomes" id="UP000264002"/>
    </source>
</evidence>
<protein>
    <submittedName>
        <fullName evidence="3">Uncharacterized protein</fullName>
    </submittedName>
</protein>
<accession>A0A372MH63</accession>
<gene>
    <name evidence="3" type="ORF">DYP60_05705</name>
</gene>
<feature type="chain" id="PRO_5016778736" evidence="2">
    <location>
        <begin position="29"/>
        <end position="114"/>
    </location>
</feature>
<feature type="region of interest" description="Disordered" evidence="1">
    <location>
        <begin position="91"/>
        <end position="114"/>
    </location>
</feature>
<dbReference type="Proteomes" id="UP000264002">
    <property type="component" value="Unassembled WGS sequence"/>
</dbReference>
<reference evidence="3 4" key="2">
    <citation type="submission" date="2018-09" db="EMBL/GenBank/DDBJ databases">
        <title>Genome of Sphaerochaeta halotolerans strain 4-11.</title>
        <authorList>
            <person name="Nazina T.N."/>
            <person name="Sokolova D.S."/>
        </authorList>
    </citation>
    <scope>NUCLEOTIDE SEQUENCE [LARGE SCALE GENOMIC DNA]</scope>
    <source>
        <strain evidence="3 4">4-11</strain>
    </source>
</reference>
<feature type="signal peptide" evidence="2">
    <location>
        <begin position="1"/>
        <end position="28"/>
    </location>
</feature>
<dbReference type="EMBL" id="QUWK01000005">
    <property type="protein sequence ID" value="RFU95121.1"/>
    <property type="molecule type" value="Genomic_DNA"/>
</dbReference>
<reference evidence="4" key="1">
    <citation type="submission" date="2018-08" db="EMBL/GenBank/DDBJ databases">
        <authorList>
            <person name="Grouzdev D.S."/>
            <person name="Krutkina M.S."/>
        </authorList>
    </citation>
    <scope>NUCLEOTIDE SEQUENCE [LARGE SCALE GENOMIC DNA]</scope>
    <source>
        <strain evidence="4">4-11</strain>
    </source>
</reference>
<keyword evidence="2" id="KW-0732">Signal</keyword>
<evidence type="ECO:0000313" key="3">
    <source>
        <dbReference type="EMBL" id="RFU95121.1"/>
    </source>
</evidence>
<sequence>MKNKKRIGMVAILLIVGIAALSAAPAFAQGRAGVATAPRASVQQNQAVQQRVMQMDCALEECVFDELPAELQAQIAERRAEAELRQAAGGQFQSGMAGAHSQRSRSSQGGYGRR</sequence>
<evidence type="ECO:0000256" key="1">
    <source>
        <dbReference type="SAM" id="MobiDB-lite"/>
    </source>
</evidence>
<evidence type="ECO:0000256" key="2">
    <source>
        <dbReference type="SAM" id="SignalP"/>
    </source>
</evidence>
<comment type="caution">
    <text evidence="3">The sequence shown here is derived from an EMBL/GenBank/DDBJ whole genome shotgun (WGS) entry which is preliminary data.</text>
</comment>
<organism evidence="3 4">
    <name type="scientific">Sphaerochaeta halotolerans</name>
    <dbReference type="NCBI Taxonomy" id="2293840"/>
    <lineage>
        <taxon>Bacteria</taxon>
        <taxon>Pseudomonadati</taxon>
        <taxon>Spirochaetota</taxon>
        <taxon>Spirochaetia</taxon>
        <taxon>Spirochaetales</taxon>
        <taxon>Sphaerochaetaceae</taxon>
        <taxon>Sphaerochaeta</taxon>
    </lineage>
</organism>
<keyword evidence="4" id="KW-1185">Reference proteome</keyword>
<dbReference type="RefSeq" id="WP_117329930.1">
    <property type="nucleotide sequence ID" value="NZ_QUWK01000005.1"/>
</dbReference>
<name>A0A372MH63_9SPIR</name>
<proteinExistence type="predicted"/>
<dbReference type="AlphaFoldDB" id="A0A372MH63"/>